<gene>
    <name evidence="1" type="primary">Acey_s0169.g211</name>
    <name evidence="1" type="ORF">Y032_0169g211</name>
</gene>
<comment type="caution">
    <text evidence="1">The sequence shown here is derived from an EMBL/GenBank/DDBJ whole genome shotgun (WGS) entry which is preliminary data.</text>
</comment>
<protein>
    <submittedName>
        <fullName evidence="1">Uncharacterized protein</fullName>
    </submittedName>
</protein>
<sequence length="126" mass="14020">MHAEPSDWESWFLEMNTTKFWTRPPAPLHLRPRALIVCASALFIGTTAWSTAWFSALFGCGGVATLQISNKCSVSVESIRKSRISLTLFSCVIGKYLSKKLLIFLVRVGARKEIWSMMFATASLGS</sequence>
<reference evidence="2" key="1">
    <citation type="journal article" date="2015" name="Nat. Genet.">
        <title>The genome and transcriptome of the zoonotic hookworm Ancylostoma ceylanicum identify infection-specific gene families.</title>
        <authorList>
            <person name="Schwarz E.M."/>
            <person name="Hu Y."/>
            <person name="Antoshechkin I."/>
            <person name="Miller M.M."/>
            <person name="Sternberg P.W."/>
            <person name="Aroian R.V."/>
        </authorList>
    </citation>
    <scope>NUCLEOTIDE SEQUENCE</scope>
    <source>
        <strain evidence="2">HY135</strain>
    </source>
</reference>
<name>A0A016SWB3_9BILA</name>
<dbReference type="Proteomes" id="UP000024635">
    <property type="component" value="Unassembled WGS sequence"/>
</dbReference>
<accession>A0A016SWB3</accession>
<organism evidence="1 2">
    <name type="scientific">Ancylostoma ceylanicum</name>
    <dbReference type="NCBI Taxonomy" id="53326"/>
    <lineage>
        <taxon>Eukaryota</taxon>
        <taxon>Metazoa</taxon>
        <taxon>Ecdysozoa</taxon>
        <taxon>Nematoda</taxon>
        <taxon>Chromadorea</taxon>
        <taxon>Rhabditida</taxon>
        <taxon>Rhabditina</taxon>
        <taxon>Rhabditomorpha</taxon>
        <taxon>Strongyloidea</taxon>
        <taxon>Ancylostomatidae</taxon>
        <taxon>Ancylostomatinae</taxon>
        <taxon>Ancylostoma</taxon>
    </lineage>
</organism>
<evidence type="ECO:0000313" key="2">
    <source>
        <dbReference type="Proteomes" id="UP000024635"/>
    </source>
</evidence>
<dbReference type="EMBL" id="JARK01001505">
    <property type="protein sequence ID" value="EYB94609.1"/>
    <property type="molecule type" value="Genomic_DNA"/>
</dbReference>
<dbReference type="AlphaFoldDB" id="A0A016SWB3"/>
<proteinExistence type="predicted"/>
<keyword evidence="2" id="KW-1185">Reference proteome</keyword>
<evidence type="ECO:0000313" key="1">
    <source>
        <dbReference type="EMBL" id="EYB94609.1"/>
    </source>
</evidence>